<dbReference type="Pfam" id="PF06391">
    <property type="entry name" value="MAT1"/>
    <property type="match status" value="1"/>
</dbReference>
<dbReference type="GO" id="GO:0001174">
    <property type="term" value="P:transcriptional start site selection at RNA polymerase II promoter"/>
    <property type="evidence" value="ECO:0007669"/>
    <property type="project" value="EnsemblFungi"/>
</dbReference>
<feature type="compositionally biased region" description="Basic and acidic residues" evidence="10">
    <location>
        <begin position="169"/>
        <end position="184"/>
    </location>
</feature>
<proteinExistence type="predicted"/>
<reference evidence="12 13" key="1">
    <citation type="journal article" date="2016" name="Fungal Biol.">
        <title>The genome of Xylona heveae provides a window into fungal endophytism.</title>
        <authorList>
            <person name="Gazis R."/>
            <person name="Kuo A."/>
            <person name="Riley R."/>
            <person name="LaButti K."/>
            <person name="Lipzen A."/>
            <person name="Lin J."/>
            <person name="Amirebrahimi M."/>
            <person name="Hesse C.N."/>
            <person name="Spatafora J.W."/>
            <person name="Henrissat B."/>
            <person name="Hainaut M."/>
            <person name="Grigoriev I.V."/>
            <person name="Hibbett D.S."/>
        </authorList>
    </citation>
    <scope>NUCLEOTIDE SEQUENCE [LARGE SCALE GENOMIC DNA]</scope>
    <source>
        <strain evidence="12 13">TC161</strain>
    </source>
</reference>
<keyword evidence="4 9" id="KW-0863">Zinc-finger</keyword>
<keyword evidence="3" id="KW-0479">Metal-binding</keyword>
<dbReference type="STRING" id="1328760.A0A165JF22"/>
<dbReference type="PANTHER" id="PTHR12683">
    <property type="entry name" value="CDK-ACTIVATING KINASE ASSEMBLY FACTOR MAT1"/>
    <property type="match status" value="1"/>
</dbReference>
<dbReference type="GO" id="GO:0070985">
    <property type="term" value="C:transcription factor TFIIK complex"/>
    <property type="evidence" value="ECO:0007669"/>
    <property type="project" value="EnsemblFungi"/>
</dbReference>
<dbReference type="Proteomes" id="UP000076632">
    <property type="component" value="Unassembled WGS sequence"/>
</dbReference>
<dbReference type="FunFam" id="3.30.40.10:FF:000037">
    <property type="entry name" value="Cdk-activating kinase assembly factor MAT1, centre"/>
    <property type="match status" value="1"/>
</dbReference>
<keyword evidence="12" id="KW-0808">Transferase</keyword>
<dbReference type="PROSITE" id="PS00518">
    <property type="entry name" value="ZF_RING_1"/>
    <property type="match status" value="1"/>
</dbReference>
<dbReference type="FunCoup" id="A0A165JF22">
    <property type="interactions" value="512"/>
</dbReference>
<dbReference type="GeneID" id="28900820"/>
<dbReference type="InterPro" id="IPR001841">
    <property type="entry name" value="Znf_RING"/>
</dbReference>
<organism evidence="12 13">
    <name type="scientific">Xylona heveae (strain CBS 132557 / TC161)</name>
    <dbReference type="NCBI Taxonomy" id="1328760"/>
    <lineage>
        <taxon>Eukaryota</taxon>
        <taxon>Fungi</taxon>
        <taxon>Dikarya</taxon>
        <taxon>Ascomycota</taxon>
        <taxon>Pezizomycotina</taxon>
        <taxon>Xylonomycetes</taxon>
        <taxon>Xylonales</taxon>
        <taxon>Xylonaceae</taxon>
        <taxon>Xylona</taxon>
    </lineage>
</organism>
<evidence type="ECO:0000256" key="6">
    <source>
        <dbReference type="ARBA" id="ARBA00023242"/>
    </source>
</evidence>
<evidence type="ECO:0000313" key="12">
    <source>
        <dbReference type="EMBL" id="KZF26152.1"/>
    </source>
</evidence>
<dbReference type="EMBL" id="KV407454">
    <property type="protein sequence ID" value="KZF26152.1"/>
    <property type="molecule type" value="Genomic_DNA"/>
</dbReference>
<sequence>MSKLTQRNGMRPADDQETCPICKTSRYLNPNMKFLVNPECYHKMCSACVDRIFSAGPAPCPVAGCHRTLRKARFRAQTFEDIQVEREVDIRRRVAATFNRREEEFETLLDYNNYLEEVETITFNLLNGIDLSATEKKLANYAAQNAQAISANASRASREAASLSAQQAAEREAARLRREAARREEEEEREEREELRREALTRLAAGNQGEADRIAHEMQKIVLKKSTARKQRQQMESLLKPRAGMAGAGGAAASGLAAGADNGSAALADNDTFVIKGLKPTLPVEPEKPYDPFGGYTEHREYYVLKDTYEHPWLDDVRSKPQFLAGGYDVHEYYARTMFEAFSGLCCFVGDEVAAREKASSGEVATTAAAEAAGAGGGDINMDDVF</sequence>
<accession>A0A165JF22</accession>
<dbReference type="Gene3D" id="3.30.40.10">
    <property type="entry name" value="Zinc/RING finger domain, C3HC4 (zinc finger)"/>
    <property type="match status" value="1"/>
</dbReference>
<dbReference type="Pfam" id="PF17121">
    <property type="entry name" value="zf-C3HC4_5"/>
    <property type="match status" value="1"/>
</dbReference>
<keyword evidence="12" id="KW-0418">Kinase</keyword>
<dbReference type="RefSeq" id="XP_018191707.1">
    <property type="nucleotide sequence ID" value="XM_018335683.1"/>
</dbReference>
<dbReference type="InParanoid" id="A0A165JF22"/>
<dbReference type="InterPro" id="IPR017907">
    <property type="entry name" value="Znf_RING_CS"/>
</dbReference>
<evidence type="ECO:0000256" key="8">
    <source>
        <dbReference type="ARBA" id="ARBA00033277"/>
    </source>
</evidence>
<evidence type="ECO:0000256" key="4">
    <source>
        <dbReference type="ARBA" id="ARBA00022771"/>
    </source>
</evidence>
<keyword evidence="13" id="KW-1185">Reference proteome</keyword>
<dbReference type="GO" id="GO:0006289">
    <property type="term" value="P:nucleotide-excision repair"/>
    <property type="evidence" value="ECO:0007669"/>
    <property type="project" value="EnsemblFungi"/>
</dbReference>
<evidence type="ECO:0000256" key="2">
    <source>
        <dbReference type="ARBA" id="ARBA00022257"/>
    </source>
</evidence>
<dbReference type="InterPro" id="IPR015877">
    <property type="entry name" value="MAT1_centre"/>
</dbReference>
<keyword evidence="6" id="KW-0539">Nucleus</keyword>
<comment type="subcellular location">
    <subcellularLocation>
        <location evidence="1">Nucleus</location>
    </subcellularLocation>
</comment>
<evidence type="ECO:0000313" key="13">
    <source>
        <dbReference type="Proteomes" id="UP000076632"/>
    </source>
</evidence>
<dbReference type="SMART" id="SM00184">
    <property type="entry name" value="RING"/>
    <property type="match status" value="1"/>
</dbReference>
<dbReference type="OMA" id="PNKRDYY"/>
<dbReference type="InterPro" id="IPR013083">
    <property type="entry name" value="Znf_RING/FYVE/PHD"/>
</dbReference>
<dbReference type="NCBIfam" id="TIGR00570">
    <property type="entry name" value="cdk7"/>
    <property type="match status" value="1"/>
</dbReference>
<feature type="domain" description="RING-type" evidence="11">
    <location>
        <begin position="19"/>
        <end position="62"/>
    </location>
</feature>
<dbReference type="CDD" id="cd16573">
    <property type="entry name" value="RING-HC_TFB3-like"/>
    <property type="match status" value="1"/>
</dbReference>
<protein>
    <recommendedName>
        <fullName evidence="2">RNA polymerase II transcription factor B subunit 3</fullName>
    </recommendedName>
    <alternativeName>
        <fullName evidence="8">RNA polymerase II transcription factor B 38 kDa subunit</fullName>
    </alternativeName>
    <alternativeName>
        <fullName evidence="7">RNA polymerase II transcription factor B p38 subunit</fullName>
    </alternativeName>
</protein>
<dbReference type="PROSITE" id="PS50089">
    <property type="entry name" value="ZF_RING_2"/>
    <property type="match status" value="1"/>
</dbReference>
<evidence type="ECO:0000256" key="1">
    <source>
        <dbReference type="ARBA" id="ARBA00004123"/>
    </source>
</evidence>
<evidence type="ECO:0000256" key="10">
    <source>
        <dbReference type="SAM" id="MobiDB-lite"/>
    </source>
</evidence>
<dbReference type="GO" id="GO:0061575">
    <property type="term" value="F:cyclin-dependent protein serine/threonine kinase activator activity"/>
    <property type="evidence" value="ECO:0007669"/>
    <property type="project" value="EnsemblFungi"/>
</dbReference>
<dbReference type="OrthoDB" id="5963at2759"/>
<feature type="region of interest" description="Disordered" evidence="10">
    <location>
        <begin position="160"/>
        <end position="196"/>
    </location>
</feature>
<gene>
    <name evidence="12" type="ORF">L228DRAFT_279392</name>
</gene>
<dbReference type="InterPro" id="IPR004575">
    <property type="entry name" value="MAT1/Tfb3"/>
</dbReference>
<dbReference type="GO" id="GO:0016301">
    <property type="term" value="F:kinase activity"/>
    <property type="evidence" value="ECO:0007669"/>
    <property type="project" value="UniProtKB-KW"/>
</dbReference>
<dbReference type="GO" id="GO:0006357">
    <property type="term" value="P:regulation of transcription by RNA polymerase II"/>
    <property type="evidence" value="ECO:0007669"/>
    <property type="project" value="TreeGrafter"/>
</dbReference>
<dbReference type="GO" id="GO:0008270">
    <property type="term" value="F:zinc ion binding"/>
    <property type="evidence" value="ECO:0007669"/>
    <property type="project" value="UniProtKB-KW"/>
</dbReference>
<evidence type="ECO:0000256" key="9">
    <source>
        <dbReference type="PROSITE-ProRule" id="PRU00175"/>
    </source>
</evidence>
<evidence type="ECO:0000259" key="11">
    <source>
        <dbReference type="PROSITE" id="PS50089"/>
    </source>
</evidence>
<keyword evidence="5" id="KW-0862">Zinc</keyword>
<name>A0A165JF22_XYLHT</name>
<evidence type="ECO:0000256" key="3">
    <source>
        <dbReference type="ARBA" id="ARBA00022723"/>
    </source>
</evidence>
<dbReference type="AlphaFoldDB" id="A0A165JF22"/>
<evidence type="ECO:0000256" key="5">
    <source>
        <dbReference type="ARBA" id="ARBA00022833"/>
    </source>
</evidence>
<dbReference type="SUPFAM" id="SSF57850">
    <property type="entry name" value="RING/U-box"/>
    <property type="match status" value="1"/>
</dbReference>
<evidence type="ECO:0000256" key="7">
    <source>
        <dbReference type="ARBA" id="ARBA00029873"/>
    </source>
</evidence>
<dbReference type="PANTHER" id="PTHR12683:SF13">
    <property type="entry name" value="CDK-ACTIVATING KINASE ASSEMBLY FACTOR MAT1"/>
    <property type="match status" value="1"/>
</dbReference>